<name>A0A836CGN8_9STRA</name>
<dbReference type="EMBL" id="JAFCMP010000147">
    <property type="protein sequence ID" value="KAG5184854.1"/>
    <property type="molecule type" value="Genomic_DNA"/>
</dbReference>
<evidence type="ECO:0000256" key="1">
    <source>
        <dbReference type="SAM" id="MobiDB-lite"/>
    </source>
</evidence>
<feature type="compositionally biased region" description="Pro residues" evidence="1">
    <location>
        <begin position="230"/>
        <end position="243"/>
    </location>
</feature>
<reference evidence="2" key="1">
    <citation type="submission" date="2021-02" db="EMBL/GenBank/DDBJ databases">
        <title>First Annotated Genome of the Yellow-green Alga Tribonema minus.</title>
        <authorList>
            <person name="Mahan K.M."/>
        </authorList>
    </citation>
    <scope>NUCLEOTIDE SEQUENCE</scope>
    <source>
        <strain evidence="2">UTEX B ZZ1240</strain>
    </source>
</reference>
<comment type="caution">
    <text evidence="2">The sequence shown here is derived from an EMBL/GenBank/DDBJ whole genome shotgun (WGS) entry which is preliminary data.</text>
</comment>
<proteinExistence type="predicted"/>
<gene>
    <name evidence="2" type="ORF">JKP88DRAFT_208094</name>
</gene>
<feature type="region of interest" description="Disordered" evidence="1">
    <location>
        <begin position="229"/>
        <end position="253"/>
    </location>
</feature>
<dbReference type="AlphaFoldDB" id="A0A836CGN8"/>
<dbReference type="Proteomes" id="UP000664859">
    <property type="component" value="Unassembled WGS sequence"/>
</dbReference>
<feature type="compositionally biased region" description="Low complexity" evidence="1">
    <location>
        <begin position="244"/>
        <end position="253"/>
    </location>
</feature>
<keyword evidence="3" id="KW-1185">Reference proteome</keyword>
<protein>
    <submittedName>
        <fullName evidence="2">Uncharacterized protein</fullName>
    </submittedName>
</protein>
<evidence type="ECO:0000313" key="2">
    <source>
        <dbReference type="EMBL" id="KAG5184854.1"/>
    </source>
</evidence>
<accession>A0A836CGN8</accession>
<evidence type="ECO:0000313" key="3">
    <source>
        <dbReference type="Proteomes" id="UP000664859"/>
    </source>
</evidence>
<sequence length="344" mass="36258">MTTPIKKYNYERSAYRWLLARHPKQFEARGVTTTVLERAPAARKAFWTCGWPGAQLLIRCVEGRYERTVFFDTIIARGLQLSTRFAYPHLTPAESDALQIRQSGAKHYLSHFLAAPDADRYEHDPCCALEAAAAAGGAGAQQLRSDAQRALWRTISGHISPELAAAAPHRSITVTKAVKTFAARTITQIVIEIDSGDMSGAAEALSAAAATATTALDAFDAAAAAAATSMPPPASIPPSPEHPPASSSSSSLSCKRAFDDAPFDFGAAAATSYAADADATTHLCGEWAAQQQDGTVAKRARTLAPACAVAGSSGGCGNDELAAWGLTDTRFLDDVDVDILSGLF</sequence>
<organism evidence="2 3">
    <name type="scientific">Tribonema minus</name>
    <dbReference type="NCBI Taxonomy" id="303371"/>
    <lineage>
        <taxon>Eukaryota</taxon>
        <taxon>Sar</taxon>
        <taxon>Stramenopiles</taxon>
        <taxon>Ochrophyta</taxon>
        <taxon>PX clade</taxon>
        <taxon>Xanthophyceae</taxon>
        <taxon>Tribonematales</taxon>
        <taxon>Tribonemataceae</taxon>
        <taxon>Tribonema</taxon>
    </lineage>
</organism>